<dbReference type="Gene3D" id="3.10.20.310">
    <property type="entry name" value="membrane protein fhac"/>
    <property type="match status" value="3"/>
</dbReference>
<dbReference type="Gene3D" id="2.40.160.50">
    <property type="entry name" value="membrane protein fhac: a member of the omp85/tpsb transporter family"/>
    <property type="match status" value="1"/>
</dbReference>
<evidence type="ECO:0000256" key="3">
    <source>
        <dbReference type="ARBA" id="ARBA00015419"/>
    </source>
</evidence>
<dbReference type="EMBL" id="AM920689">
    <property type="protein sequence ID" value="CAP53658.1"/>
    <property type="molecule type" value="Genomic_DNA"/>
</dbReference>
<dbReference type="KEGG" id="xca:xcc-b100_4288"/>
<feature type="domain" description="TamA POTRA" evidence="13">
    <location>
        <begin position="125"/>
        <end position="205"/>
    </location>
</feature>
<evidence type="ECO:0000313" key="15">
    <source>
        <dbReference type="Proteomes" id="UP000001188"/>
    </source>
</evidence>
<dbReference type="Pfam" id="PF07244">
    <property type="entry name" value="POTRA"/>
    <property type="match status" value="1"/>
</dbReference>
<protein>
    <recommendedName>
        <fullName evidence="3">Translocation and assembly module subunit TamA</fullName>
    </recommendedName>
    <alternativeName>
        <fullName evidence="9">Autotransporter assembly factor TamA</fullName>
    </alternativeName>
</protein>
<accession>B0RYX2</accession>
<dbReference type="AlphaFoldDB" id="B0RYX2"/>
<evidence type="ECO:0000256" key="2">
    <source>
        <dbReference type="ARBA" id="ARBA00010248"/>
    </source>
</evidence>
<keyword evidence="6" id="KW-0732">Signal</keyword>
<comment type="subcellular location">
    <subcellularLocation>
        <location evidence="1">Cell outer membrane</location>
    </subcellularLocation>
</comment>
<dbReference type="FunFam" id="3.10.20.310:FF:000017">
    <property type="entry name" value="Outer membrane protein assembly factor"/>
    <property type="match status" value="1"/>
</dbReference>
<evidence type="ECO:0000256" key="6">
    <source>
        <dbReference type="ARBA" id="ARBA00022729"/>
    </source>
</evidence>
<dbReference type="Pfam" id="PF17243">
    <property type="entry name" value="POTRA_TamA_1"/>
    <property type="match status" value="1"/>
</dbReference>
<dbReference type="InterPro" id="IPR039910">
    <property type="entry name" value="D15-like"/>
</dbReference>
<reference evidence="14 15" key="1">
    <citation type="journal article" date="2008" name="J. Biotechnol.">
        <title>The genome of Xanthomonas campestris pv. campestris B100 and its use for the reconstruction of metabolic pathways involved in xanthan biosynthesis.</title>
        <authorList>
            <person name="Vorholter F.J."/>
            <person name="Schneiker S."/>
            <person name="Goesmann A."/>
            <person name="Krause L."/>
            <person name="Bekel T."/>
            <person name="Kaiser O."/>
            <person name="Linke B."/>
            <person name="Patschkowski T."/>
            <person name="Ruckert C."/>
            <person name="Schmid J."/>
            <person name="Sidhu V.K."/>
            <person name="Sieber V."/>
            <person name="Tauch A."/>
            <person name="Watt S.A."/>
            <person name="Weisshaar B."/>
            <person name="Becker A."/>
            <person name="Niehaus K."/>
            <person name="Puhler A."/>
        </authorList>
    </citation>
    <scope>NUCLEOTIDE SEQUENCE [LARGE SCALE GENOMIC DNA]</scope>
    <source>
        <strain evidence="14 15">B100</strain>
    </source>
</reference>
<dbReference type="GO" id="GO:0009279">
    <property type="term" value="C:cell outer membrane"/>
    <property type="evidence" value="ECO:0007669"/>
    <property type="project" value="UniProtKB-SubCell"/>
</dbReference>
<dbReference type="InterPro" id="IPR000184">
    <property type="entry name" value="Bac_surfAg_D15"/>
</dbReference>
<evidence type="ECO:0000256" key="7">
    <source>
        <dbReference type="ARBA" id="ARBA00023136"/>
    </source>
</evidence>
<evidence type="ECO:0000259" key="12">
    <source>
        <dbReference type="Pfam" id="PF07244"/>
    </source>
</evidence>
<dbReference type="GO" id="GO:0009306">
    <property type="term" value="P:protein secretion"/>
    <property type="evidence" value="ECO:0007669"/>
    <property type="project" value="TreeGrafter"/>
</dbReference>
<dbReference type="PANTHER" id="PTHR12815">
    <property type="entry name" value="SORTING AND ASSEMBLY MACHINERY SAMM50 PROTEIN FAMILY MEMBER"/>
    <property type="match status" value="1"/>
</dbReference>
<keyword evidence="4" id="KW-1134">Transmembrane beta strand</keyword>
<evidence type="ECO:0000259" key="11">
    <source>
        <dbReference type="Pfam" id="PF01103"/>
    </source>
</evidence>
<name>B0RYX2_XANCB</name>
<evidence type="ECO:0000256" key="5">
    <source>
        <dbReference type="ARBA" id="ARBA00022692"/>
    </source>
</evidence>
<comment type="subunit">
    <text evidence="10">Interacts with TamB to form the translocation and assembly module (TAM).</text>
</comment>
<organism evidence="14 15">
    <name type="scientific">Xanthomonas campestris pv. campestris (strain B100)</name>
    <dbReference type="NCBI Taxonomy" id="509169"/>
    <lineage>
        <taxon>Bacteria</taxon>
        <taxon>Pseudomonadati</taxon>
        <taxon>Pseudomonadota</taxon>
        <taxon>Gammaproteobacteria</taxon>
        <taxon>Lysobacterales</taxon>
        <taxon>Lysobacteraceae</taxon>
        <taxon>Xanthomonas</taxon>
    </lineage>
</organism>
<evidence type="ECO:0000259" key="13">
    <source>
        <dbReference type="Pfam" id="PF17243"/>
    </source>
</evidence>
<sequence>MLTGSSVAAATRLLCHSRCRCRMPARHSSACAQHSRPEHAETWHLPHQVRRPDRLPCEDLCMYVHDVHAYMTHGMALSTPRRPINRPSRSSRYPAPMRFILRVRPVFLLLCILAGSAFARGTIDKVEIKGLDGDDDAEMIENIEVSLSLYEAVGKEQGESRLEYLLAQAERQTREALEPFGYYSPTIDIAAPRDGERLTVVITVNRGEPVRVRQSHISITGWAEQDRYLGQDLKQFEPREGQVFSHPQYEASKVRITRRLAERGYFDADFTQRRVAVTRAEHAADIDLNWDSGRRYDMGKVRFDYDYFRPGLFEPLVYWDEGSYYHEGKLDRLRESLTKLDYFSTIDIQPKPEEADDQGRVPVDVKLTRAKRTVYTSGLSYGSESGAGVRGGVERRYVNSRGHKMDTQLDYAQNRKSLTTSYRVPAFRWLDGWYTASARLYDEQTEYIDLRNVKLTGSRSGQINERWSAIASINALRERWRFSSGSDFTDAVYETSTLIYPQLQANYVNVDDRLFPRSGVSGQMFIRGGAEGAGSDTNFGQLYGQLRWFLGAGDNGRVILRGEGGTTWTSDLVAMPPSLRFFAGGPNSIRGYAFREVGPRTPKPDEFALGAKNVVTASAEYEHYLKGGPWGGAVFVDSGSAFDDTPDWRTGIGFGLRWRSPVGPVRVDIAHGLNDPDSQFQLYIDIGANL</sequence>
<keyword evidence="5" id="KW-0812">Transmembrane</keyword>
<dbReference type="Proteomes" id="UP000001188">
    <property type="component" value="Chromosome"/>
</dbReference>
<dbReference type="InterPro" id="IPR035243">
    <property type="entry name" value="TamA_POTRA_Dom_1"/>
</dbReference>
<dbReference type="GO" id="GO:0097347">
    <property type="term" value="C:TAM protein secretion complex"/>
    <property type="evidence" value="ECO:0007669"/>
    <property type="project" value="TreeGrafter"/>
</dbReference>
<dbReference type="InterPro" id="IPR010827">
    <property type="entry name" value="BamA/TamA_POTRA"/>
</dbReference>
<evidence type="ECO:0000256" key="1">
    <source>
        <dbReference type="ARBA" id="ARBA00004442"/>
    </source>
</evidence>
<evidence type="ECO:0000256" key="8">
    <source>
        <dbReference type="ARBA" id="ARBA00023237"/>
    </source>
</evidence>
<proteinExistence type="inferred from homology"/>
<evidence type="ECO:0000256" key="9">
    <source>
        <dbReference type="ARBA" id="ARBA00033063"/>
    </source>
</evidence>
<keyword evidence="8" id="KW-0998">Cell outer membrane</keyword>
<feature type="domain" description="POTRA" evidence="12">
    <location>
        <begin position="235"/>
        <end position="286"/>
    </location>
</feature>
<evidence type="ECO:0000256" key="10">
    <source>
        <dbReference type="ARBA" id="ARBA00093548"/>
    </source>
</evidence>
<dbReference type="HOGENOM" id="CLU_018618_1_0_6"/>
<dbReference type="Pfam" id="PF01103">
    <property type="entry name" value="Omp85"/>
    <property type="match status" value="1"/>
</dbReference>
<keyword evidence="7" id="KW-0472">Membrane</keyword>
<feature type="domain" description="Bacterial surface antigen (D15)" evidence="11">
    <location>
        <begin position="401"/>
        <end position="682"/>
    </location>
</feature>
<evidence type="ECO:0000256" key="4">
    <source>
        <dbReference type="ARBA" id="ARBA00022452"/>
    </source>
</evidence>
<evidence type="ECO:0000313" key="14">
    <source>
        <dbReference type="EMBL" id="CAP53658.1"/>
    </source>
</evidence>
<comment type="similarity">
    <text evidence="2">Belongs to the TamA family.</text>
</comment>
<gene>
    <name evidence="14" type="ORF">XCCB100_4288</name>
</gene>
<dbReference type="PANTHER" id="PTHR12815:SF47">
    <property type="entry name" value="TRANSLOCATION AND ASSEMBLY MODULE SUBUNIT TAMA"/>
    <property type="match status" value="1"/>
</dbReference>